<evidence type="ECO:0008006" key="3">
    <source>
        <dbReference type="Google" id="ProtNLM"/>
    </source>
</evidence>
<comment type="caution">
    <text evidence="1">The sequence shown here is derived from an EMBL/GenBank/DDBJ whole genome shotgun (WGS) entry which is preliminary data.</text>
</comment>
<proteinExistence type="predicted"/>
<dbReference type="RefSeq" id="WP_344661269.1">
    <property type="nucleotide sequence ID" value="NZ_BAAAQM010000051.1"/>
</dbReference>
<dbReference type="Proteomes" id="UP001499854">
    <property type="component" value="Unassembled WGS sequence"/>
</dbReference>
<evidence type="ECO:0000313" key="2">
    <source>
        <dbReference type="Proteomes" id="UP001499854"/>
    </source>
</evidence>
<keyword evidence="2" id="KW-1185">Reference proteome</keyword>
<name>A0ABP5EBH3_9ACTN</name>
<sequence length="215" mass="22805">MSVMGVWAVAAIDDAQLSALSAALADLLDEYRSTEAFARYVELMAWWEHGGDAEDFFEPVPGRSWLRPTAAAERFATLIDVANPGSQTYGDSAERFVELMPHGGEGTFAATARKASPAAALHYGLGAARSALLPGRFGEFALKHAEVAAALAGVEQALALTGQGRSQVLERSRRWLAEYGDAPEADAEELLDGPLRVLRLAAATGQGAVGVVAWY</sequence>
<accession>A0ABP5EBH3</accession>
<gene>
    <name evidence="1" type="ORF">GCM10009838_67940</name>
</gene>
<dbReference type="EMBL" id="BAAAQM010000051">
    <property type="protein sequence ID" value="GAA1994112.1"/>
    <property type="molecule type" value="Genomic_DNA"/>
</dbReference>
<reference evidence="2" key="1">
    <citation type="journal article" date="2019" name="Int. J. Syst. Evol. Microbiol.">
        <title>The Global Catalogue of Microorganisms (GCM) 10K type strain sequencing project: providing services to taxonomists for standard genome sequencing and annotation.</title>
        <authorList>
            <consortium name="The Broad Institute Genomics Platform"/>
            <consortium name="The Broad Institute Genome Sequencing Center for Infectious Disease"/>
            <person name="Wu L."/>
            <person name="Ma J."/>
        </authorList>
    </citation>
    <scope>NUCLEOTIDE SEQUENCE [LARGE SCALE GENOMIC DNA]</scope>
    <source>
        <strain evidence="2">JCM 16013</strain>
    </source>
</reference>
<protein>
    <recommendedName>
        <fullName evidence="3">DUF4375 domain-containing protein</fullName>
    </recommendedName>
</protein>
<organism evidence="1 2">
    <name type="scientific">Catenulispora subtropica</name>
    <dbReference type="NCBI Taxonomy" id="450798"/>
    <lineage>
        <taxon>Bacteria</taxon>
        <taxon>Bacillati</taxon>
        <taxon>Actinomycetota</taxon>
        <taxon>Actinomycetes</taxon>
        <taxon>Catenulisporales</taxon>
        <taxon>Catenulisporaceae</taxon>
        <taxon>Catenulispora</taxon>
    </lineage>
</organism>
<evidence type="ECO:0000313" key="1">
    <source>
        <dbReference type="EMBL" id="GAA1994112.1"/>
    </source>
</evidence>